<gene>
    <name evidence="1" type="ORF">A2814_01725</name>
</gene>
<comment type="caution">
    <text evidence="1">The sequence shown here is derived from an EMBL/GenBank/DDBJ whole genome shotgun (WGS) entry which is preliminary data.</text>
</comment>
<evidence type="ECO:0000313" key="2">
    <source>
        <dbReference type="Proteomes" id="UP000177869"/>
    </source>
</evidence>
<dbReference type="STRING" id="1801732.A2814_01725"/>
<proteinExistence type="predicted"/>
<organism evidence="1 2">
    <name type="scientific">Candidatus Nomurabacteria bacterium RIFCSPHIGHO2_01_FULL_38_19</name>
    <dbReference type="NCBI Taxonomy" id="1801732"/>
    <lineage>
        <taxon>Bacteria</taxon>
        <taxon>Candidatus Nomuraibacteriota</taxon>
    </lineage>
</organism>
<reference evidence="1 2" key="1">
    <citation type="journal article" date="2016" name="Nat. Commun.">
        <title>Thousands of microbial genomes shed light on interconnected biogeochemical processes in an aquifer system.</title>
        <authorList>
            <person name="Anantharaman K."/>
            <person name="Brown C.T."/>
            <person name="Hug L.A."/>
            <person name="Sharon I."/>
            <person name="Castelle C.J."/>
            <person name="Probst A.J."/>
            <person name="Thomas B.C."/>
            <person name="Singh A."/>
            <person name="Wilkins M.J."/>
            <person name="Karaoz U."/>
            <person name="Brodie E.L."/>
            <person name="Williams K.H."/>
            <person name="Hubbard S.S."/>
            <person name="Banfield J.F."/>
        </authorList>
    </citation>
    <scope>NUCLEOTIDE SEQUENCE [LARGE SCALE GENOMIC DNA]</scope>
</reference>
<evidence type="ECO:0000313" key="1">
    <source>
        <dbReference type="EMBL" id="OGI61124.1"/>
    </source>
</evidence>
<sequence length="73" mass="8920">MSQSQYLKMLEREIQKVNKKIDLKILKGETYFKEARDHKLLLQKVRYHTRRSFGSRLVNLFFRKDILRTNSYA</sequence>
<accession>A0A1F6UV00</accession>
<protein>
    <submittedName>
        <fullName evidence="1">Uncharacterized protein</fullName>
    </submittedName>
</protein>
<dbReference type="AlphaFoldDB" id="A0A1F6UV00"/>
<dbReference type="Proteomes" id="UP000177869">
    <property type="component" value="Unassembled WGS sequence"/>
</dbReference>
<name>A0A1F6UV00_9BACT</name>
<dbReference type="EMBL" id="MFTI01000005">
    <property type="protein sequence ID" value="OGI61124.1"/>
    <property type="molecule type" value="Genomic_DNA"/>
</dbReference>